<evidence type="ECO:0000313" key="2">
    <source>
        <dbReference type="EMBL" id="WNO54763.1"/>
    </source>
</evidence>
<dbReference type="RefSeq" id="WP_313917617.1">
    <property type="nucleotide sequence ID" value="NZ_CP135076.1"/>
</dbReference>
<name>A0ABZ0BBN4_9SPHN</name>
<evidence type="ECO:0008006" key="4">
    <source>
        <dbReference type="Google" id="ProtNLM"/>
    </source>
</evidence>
<feature type="chain" id="PRO_5046920598" description="DUF3617 family protein" evidence="1">
    <location>
        <begin position="34"/>
        <end position="143"/>
    </location>
</feature>
<evidence type="ECO:0000256" key="1">
    <source>
        <dbReference type="SAM" id="SignalP"/>
    </source>
</evidence>
<gene>
    <name evidence="2" type="ORF">RPR59_05815</name>
</gene>
<proteinExistence type="predicted"/>
<organism evidence="2 3">
    <name type="scientific">Stakelama saccharophila</name>
    <dbReference type="NCBI Taxonomy" id="3075605"/>
    <lineage>
        <taxon>Bacteria</taxon>
        <taxon>Pseudomonadati</taxon>
        <taxon>Pseudomonadota</taxon>
        <taxon>Alphaproteobacteria</taxon>
        <taxon>Sphingomonadales</taxon>
        <taxon>Sphingomonadaceae</taxon>
        <taxon>Stakelama</taxon>
    </lineage>
</organism>
<sequence>MRNRAGQVRGKGFRRIVAAGIVVLGCVAGAASAQAPTLHAVESLDPGKWQLRDLDEQREVRTVCLPDPTALIQIEHRGGQCSRFVVANEPREATVHYTCPGRGHGRTTVQMQTPRRILVTTQGVARGSPFHARFDGRRVGTCR</sequence>
<feature type="signal peptide" evidence="1">
    <location>
        <begin position="1"/>
        <end position="33"/>
    </location>
</feature>
<reference evidence="2 3" key="1">
    <citation type="submission" date="2023-09" db="EMBL/GenBank/DDBJ databases">
        <authorList>
            <person name="Rey-Velasco X."/>
        </authorList>
    </citation>
    <scope>NUCLEOTIDE SEQUENCE [LARGE SCALE GENOMIC DNA]</scope>
    <source>
        <strain evidence="2 3">W311</strain>
    </source>
</reference>
<dbReference type="EMBL" id="CP135076">
    <property type="protein sequence ID" value="WNO54763.1"/>
    <property type="molecule type" value="Genomic_DNA"/>
</dbReference>
<dbReference type="PROSITE" id="PS51257">
    <property type="entry name" value="PROKAR_LIPOPROTEIN"/>
    <property type="match status" value="1"/>
</dbReference>
<dbReference type="Proteomes" id="UP001302249">
    <property type="component" value="Chromosome"/>
</dbReference>
<evidence type="ECO:0000313" key="3">
    <source>
        <dbReference type="Proteomes" id="UP001302249"/>
    </source>
</evidence>
<protein>
    <recommendedName>
        <fullName evidence="4">DUF3617 family protein</fullName>
    </recommendedName>
</protein>
<keyword evidence="3" id="KW-1185">Reference proteome</keyword>
<keyword evidence="1" id="KW-0732">Signal</keyword>
<accession>A0ABZ0BBN4</accession>